<evidence type="ECO:0000256" key="4">
    <source>
        <dbReference type="ARBA" id="ARBA00023242"/>
    </source>
</evidence>
<evidence type="ECO:0000259" key="7">
    <source>
        <dbReference type="Pfam" id="PF03962"/>
    </source>
</evidence>
<dbReference type="OMA" id="VCYWAFP"/>
<accession>A0A8J6C677</accession>
<comment type="caution">
    <text evidence="9">The sequence shown here is derived from an EMBL/GenBank/DDBJ whole genome shotgun (WGS) entry which is preliminary data.</text>
</comment>
<keyword evidence="10" id="KW-1185">Reference proteome</keyword>
<reference evidence="9" key="1">
    <citation type="submission" date="2021-05" db="EMBL/GenBank/DDBJ databases">
        <title>The genome of the haptophyte Pavlova lutheri (Diacronema luteri, Pavlovales) - a model for lipid biosynthesis in eukaryotic algae.</title>
        <authorList>
            <person name="Hulatt C.J."/>
            <person name="Posewitz M.C."/>
        </authorList>
    </citation>
    <scope>NUCLEOTIDE SEQUENCE</scope>
    <source>
        <strain evidence="9">NIVA-4/92</strain>
    </source>
</reference>
<proteinExistence type="inferred from homology"/>
<protein>
    <recommendedName>
        <fullName evidence="11">Meiotic nuclear division protein 1 homolog</fullName>
    </recommendedName>
</protein>
<dbReference type="GO" id="GO:0005634">
    <property type="term" value="C:nucleus"/>
    <property type="evidence" value="ECO:0007669"/>
    <property type="project" value="UniProtKB-SubCell"/>
</dbReference>
<comment type="subcellular location">
    <subcellularLocation>
        <location evidence="1 5">Nucleus</location>
    </subcellularLocation>
</comment>
<keyword evidence="4 5" id="KW-0539">Nucleus</keyword>
<dbReference type="Pfam" id="PF18517">
    <property type="entry name" value="LZ3wCH"/>
    <property type="match status" value="1"/>
</dbReference>
<dbReference type="Proteomes" id="UP000751190">
    <property type="component" value="Unassembled WGS sequence"/>
</dbReference>
<dbReference type="InterPro" id="IPR040453">
    <property type="entry name" value="Mnd1_HTH"/>
</dbReference>
<feature type="domain" description="Mnd1 HTH" evidence="7">
    <location>
        <begin position="15"/>
        <end position="75"/>
    </location>
</feature>
<evidence type="ECO:0000256" key="6">
    <source>
        <dbReference type="SAM" id="Coils"/>
    </source>
</evidence>
<dbReference type="GO" id="GO:0007131">
    <property type="term" value="P:reciprocal meiotic recombination"/>
    <property type="evidence" value="ECO:0007669"/>
    <property type="project" value="InterPro"/>
</dbReference>
<evidence type="ECO:0000313" key="9">
    <source>
        <dbReference type="EMBL" id="KAG8463297.1"/>
    </source>
</evidence>
<evidence type="ECO:0000256" key="2">
    <source>
        <dbReference type="ARBA" id="ARBA00005981"/>
    </source>
</evidence>
<comment type="function">
    <text evidence="5">Required for proper homologous chromosome pairing and efficient cross-over and intragenic recombination during meiosis.</text>
</comment>
<evidence type="ECO:0008006" key="11">
    <source>
        <dbReference type="Google" id="ProtNLM"/>
    </source>
</evidence>
<dbReference type="OrthoDB" id="273345at2759"/>
<dbReference type="InterPro" id="IPR040661">
    <property type="entry name" value="LZ3wCH"/>
</dbReference>
<comment type="similarity">
    <text evidence="2 5">Belongs to the MND1 family.</text>
</comment>
<keyword evidence="3 6" id="KW-0175">Coiled coil</keyword>
<dbReference type="EMBL" id="JAGTXO010000016">
    <property type="protein sequence ID" value="KAG8463297.1"/>
    <property type="molecule type" value="Genomic_DNA"/>
</dbReference>
<evidence type="ECO:0000313" key="10">
    <source>
        <dbReference type="Proteomes" id="UP000751190"/>
    </source>
</evidence>
<dbReference type="InterPro" id="IPR005647">
    <property type="entry name" value="Mnd1"/>
</dbReference>
<gene>
    <name evidence="9" type="ORF">KFE25_004808</name>
</gene>
<dbReference type="PIRSF" id="PIRSF026991">
    <property type="entry name" value="Mnd1"/>
    <property type="match status" value="1"/>
</dbReference>
<evidence type="ECO:0000256" key="1">
    <source>
        <dbReference type="ARBA" id="ARBA00004123"/>
    </source>
</evidence>
<dbReference type="Pfam" id="PF03962">
    <property type="entry name" value="Mnd1"/>
    <property type="match status" value="1"/>
</dbReference>
<name>A0A8J6C677_DIALT</name>
<feature type="coiled-coil region" evidence="6">
    <location>
        <begin position="123"/>
        <end position="150"/>
    </location>
</feature>
<evidence type="ECO:0000256" key="5">
    <source>
        <dbReference type="PIRNR" id="PIRNR026991"/>
    </source>
</evidence>
<dbReference type="AlphaFoldDB" id="A0A8J6C677"/>
<evidence type="ECO:0000259" key="8">
    <source>
        <dbReference type="Pfam" id="PF18517"/>
    </source>
</evidence>
<evidence type="ECO:0000256" key="3">
    <source>
        <dbReference type="ARBA" id="ARBA00023054"/>
    </source>
</evidence>
<dbReference type="GO" id="GO:0003690">
    <property type="term" value="F:double-stranded DNA binding"/>
    <property type="evidence" value="ECO:0007669"/>
    <property type="project" value="InterPro"/>
</dbReference>
<sequence length="210" mass="23963">MSKKGVSAAEKRVRMLEIFHQPPVQPYQLKDLERIAPKSKGVIQQAVKDVVMELVYDNLVTQEKLGTSQYFWSFPSAVAQRKRAKLAELTAEERACAEYAARQQALLAEAERKLAVPPSAPEYKARLAQLERTRAQRAALEDKVRSENEDEAGALRRMAEDLQVMKDGVNRWTDNIAITKSYFFNKMNMDKQTFDRWMGIKGGSFFDSVD</sequence>
<feature type="domain" description="Leucine zipper with capping helix" evidence="8">
    <location>
        <begin position="157"/>
        <end position="201"/>
    </location>
</feature>
<organism evidence="9 10">
    <name type="scientific">Diacronema lutheri</name>
    <name type="common">Unicellular marine alga</name>
    <name type="synonym">Monochrysis lutheri</name>
    <dbReference type="NCBI Taxonomy" id="2081491"/>
    <lineage>
        <taxon>Eukaryota</taxon>
        <taxon>Haptista</taxon>
        <taxon>Haptophyta</taxon>
        <taxon>Pavlovophyceae</taxon>
        <taxon>Pavlovales</taxon>
        <taxon>Pavlovaceae</taxon>
        <taxon>Diacronema</taxon>
    </lineage>
</organism>